<dbReference type="GO" id="GO:0004497">
    <property type="term" value="F:monooxygenase activity"/>
    <property type="evidence" value="ECO:0007669"/>
    <property type="project" value="UniProtKB-KW"/>
</dbReference>
<keyword evidence="7" id="KW-0472">Membrane</keyword>
<reference evidence="8 9" key="1">
    <citation type="submission" date="2024-09" db="EMBL/GenBank/DDBJ databases">
        <title>Chromosome-scale assembly of Riccia sorocarpa.</title>
        <authorList>
            <person name="Paukszto L."/>
        </authorList>
    </citation>
    <scope>NUCLEOTIDE SEQUENCE [LARGE SCALE GENOMIC DNA]</scope>
    <source>
        <strain evidence="8">LP-2024</strain>
        <tissue evidence="8">Aerial parts of the thallus</tissue>
    </source>
</reference>
<dbReference type="PRINTS" id="PR00385">
    <property type="entry name" value="P450"/>
</dbReference>
<name>A0ABD3I294_9MARC</name>
<evidence type="ECO:0000256" key="1">
    <source>
        <dbReference type="ARBA" id="ARBA00010617"/>
    </source>
</evidence>
<keyword evidence="7" id="KW-1133">Transmembrane helix</keyword>
<dbReference type="InterPro" id="IPR036396">
    <property type="entry name" value="Cyt_P450_sf"/>
</dbReference>
<dbReference type="InterPro" id="IPR017972">
    <property type="entry name" value="Cyt_P450_CS"/>
</dbReference>
<feature type="binding site" description="axial binding residue" evidence="5">
    <location>
        <position position="457"/>
    </location>
    <ligand>
        <name>heme</name>
        <dbReference type="ChEBI" id="CHEBI:30413"/>
    </ligand>
    <ligandPart>
        <name>Fe</name>
        <dbReference type="ChEBI" id="CHEBI:18248"/>
    </ligandPart>
</feature>
<keyword evidence="5 6" id="KW-0349">Heme</keyword>
<feature type="transmembrane region" description="Helical" evidence="7">
    <location>
        <begin position="19"/>
        <end position="37"/>
    </location>
</feature>
<dbReference type="GO" id="GO:0044550">
    <property type="term" value="P:secondary metabolite biosynthetic process"/>
    <property type="evidence" value="ECO:0007669"/>
    <property type="project" value="UniProtKB-ARBA"/>
</dbReference>
<dbReference type="PANTHER" id="PTHR47944">
    <property type="entry name" value="CYTOCHROME P450 98A9"/>
    <property type="match status" value="1"/>
</dbReference>
<accession>A0ABD3I294</accession>
<dbReference type="Proteomes" id="UP001633002">
    <property type="component" value="Unassembled WGS sequence"/>
</dbReference>
<proteinExistence type="inferred from homology"/>
<evidence type="ECO:0008006" key="10">
    <source>
        <dbReference type="Google" id="ProtNLM"/>
    </source>
</evidence>
<comment type="cofactor">
    <cofactor evidence="5">
        <name>heme</name>
        <dbReference type="ChEBI" id="CHEBI:30413"/>
    </cofactor>
</comment>
<dbReference type="Pfam" id="PF00067">
    <property type="entry name" value="p450"/>
    <property type="match status" value="1"/>
</dbReference>
<protein>
    <recommendedName>
        <fullName evidence="10">Cytochrome P450</fullName>
    </recommendedName>
</protein>
<dbReference type="Gene3D" id="1.10.630.10">
    <property type="entry name" value="Cytochrome P450"/>
    <property type="match status" value="1"/>
</dbReference>
<keyword evidence="4 5" id="KW-0408">Iron</keyword>
<evidence type="ECO:0000256" key="4">
    <source>
        <dbReference type="ARBA" id="ARBA00023004"/>
    </source>
</evidence>
<dbReference type="EMBL" id="JBJQOH010000002">
    <property type="protein sequence ID" value="KAL3696892.1"/>
    <property type="molecule type" value="Genomic_DNA"/>
</dbReference>
<dbReference type="InterPro" id="IPR001128">
    <property type="entry name" value="Cyt_P450"/>
</dbReference>
<comment type="similarity">
    <text evidence="1 6">Belongs to the cytochrome P450 family.</text>
</comment>
<evidence type="ECO:0000256" key="3">
    <source>
        <dbReference type="ARBA" id="ARBA00023002"/>
    </source>
</evidence>
<evidence type="ECO:0000313" key="9">
    <source>
        <dbReference type="Proteomes" id="UP001633002"/>
    </source>
</evidence>
<keyword evidence="7" id="KW-0812">Transmembrane</keyword>
<evidence type="ECO:0000313" key="8">
    <source>
        <dbReference type="EMBL" id="KAL3696892.1"/>
    </source>
</evidence>
<sequence>MVEGMQVAIGKFADLYGSYSYYIGTAVVGLLVLVLVYKKLTGPKLPPGPFAWPVIGSIPHMGTQPHISLLNLSKKYGPLMYMQLGSVPHIVVQSPEIAKEVLRTQDHIWASRPLTITGEVFFYDHQDLLFAPIGPLFKLLRKTCVNALFTPKRNQQFQAVRKEMTTLFIQNLLQECKGGKPVEVDNMLKETNFNNISRLLYGKSYYGLKTKNTDGSLKAREFHEIPEVWAKVAGGVIVGDYLPFLRPLDIGGCEALLKTMREEFNVFLTGVIEEHRQRVPAPGTEDFVDVLLALPADDQGHRLTEIQIKSFLQDLTLGGIDTTTTGVFWPLLQLMRHPEHKKKVQEELDAVIGRDRLVDESDLPRLPYLRATIKEALRMPTAVPFLAPRESLEACKIAGYDIPKGTRLIVNAYAIHNSPEFWSEPEKFDPERFLDPKNPVKPEEFKYIPFGGGRRMCPGMDSATLIAESFLASLLHCCDLSLPKGMRPQDVDSSASFGVTLAPITPLKVVATPRLPLKMYKDAGIAL</sequence>
<keyword evidence="9" id="KW-1185">Reference proteome</keyword>
<gene>
    <name evidence="8" type="ORF">R1sor_010968</name>
</gene>
<evidence type="ECO:0000256" key="2">
    <source>
        <dbReference type="ARBA" id="ARBA00022723"/>
    </source>
</evidence>
<dbReference type="PROSITE" id="PS00086">
    <property type="entry name" value="CYTOCHROME_P450"/>
    <property type="match status" value="1"/>
</dbReference>
<evidence type="ECO:0000256" key="5">
    <source>
        <dbReference type="PIRSR" id="PIRSR602401-1"/>
    </source>
</evidence>
<dbReference type="SUPFAM" id="SSF48264">
    <property type="entry name" value="Cytochrome P450"/>
    <property type="match status" value="1"/>
</dbReference>
<organism evidence="8 9">
    <name type="scientific">Riccia sorocarpa</name>
    <dbReference type="NCBI Taxonomy" id="122646"/>
    <lineage>
        <taxon>Eukaryota</taxon>
        <taxon>Viridiplantae</taxon>
        <taxon>Streptophyta</taxon>
        <taxon>Embryophyta</taxon>
        <taxon>Marchantiophyta</taxon>
        <taxon>Marchantiopsida</taxon>
        <taxon>Marchantiidae</taxon>
        <taxon>Marchantiales</taxon>
        <taxon>Ricciaceae</taxon>
        <taxon>Riccia</taxon>
    </lineage>
</organism>
<evidence type="ECO:0000256" key="7">
    <source>
        <dbReference type="SAM" id="Phobius"/>
    </source>
</evidence>
<keyword evidence="3 6" id="KW-0560">Oxidoreductase</keyword>
<comment type="caution">
    <text evidence="8">The sequence shown here is derived from an EMBL/GenBank/DDBJ whole genome shotgun (WGS) entry which is preliminary data.</text>
</comment>
<dbReference type="InterPro" id="IPR002401">
    <property type="entry name" value="Cyt_P450_E_grp-I"/>
</dbReference>
<dbReference type="PRINTS" id="PR00463">
    <property type="entry name" value="EP450I"/>
</dbReference>
<dbReference type="AlphaFoldDB" id="A0ABD3I294"/>
<keyword evidence="2 5" id="KW-0479">Metal-binding</keyword>
<dbReference type="CDD" id="cd20618">
    <property type="entry name" value="CYP71_clan"/>
    <property type="match status" value="1"/>
</dbReference>
<evidence type="ECO:0000256" key="6">
    <source>
        <dbReference type="RuleBase" id="RU000461"/>
    </source>
</evidence>
<keyword evidence="6" id="KW-0503">Monooxygenase</keyword>
<dbReference type="GO" id="GO:0046872">
    <property type="term" value="F:metal ion binding"/>
    <property type="evidence" value="ECO:0007669"/>
    <property type="project" value="UniProtKB-KW"/>
</dbReference>
<dbReference type="PANTHER" id="PTHR47944:SF4">
    <property type="entry name" value="OS09G0441700 PROTEIN"/>
    <property type="match status" value="1"/>
</dbReference>